<organism evidence="1 2">
    <name type="scientific">Sphingosinicella microcystinivorans</name>
    <dbReference type="NCBI Taxonomy" id="335406"/>
    <lineage>
        <taxon>Bacteria</taxon>
        <taxon>Pseudomonadati</taxon>
        <taxon>Pseudomonadota</taxon>
        <taxon>Alphaproteobacteria</taxon>
        <taxon>Sphingomonadales</taxon>
        <taxon>Sphingosinicellaceae</taxon>
        <taxon>Sphingosinicella</taxon>
    </lineage>
</organism>
<reference evidence="1 2" key="1">
    <citation type="submission" date="2018-10" db="EMBL/GenBank/DDBJ databases">
        <title>Genomic Encyclopedia of Type Strains, Phase IV (KMG-IV): sequencing the most valuable type-strain genomes for metagenomic binning, comparative biology and taxonomic classification.</title>
        <authorList>
            <person name="Goeker M."/>
        </authorList>
    </citation>
    <scope>NUCLEOTIDE SEQUENCE [LARGE SCALE GENOMIC DNA]</scope>
    <source>
        <strain evidence="1 2">DSM 19791</strain>
    </source>
</reference>
<comment type="caution">
    <text evidence="1">The sequence shown here is derived from an EMBL/GenBank/DDBJ whole genome shotgun (WGS) entry which is preliminary data.</text>
</comment>
<dbReference type="PIRSF" id="PIRSF032064">
    <property type="entry name" value="UCP032064"/>
    <property type="match status" value="1"/>
</dbReference>
<dbReference type="Proteomes" id="UP000276029">
    <property type="component" value="Unassembled WGS sequence"/>
</dbReference>
<dbReference type="Pfam" id="PF05258">
    <property type="entry name" value="DciA"/>
    <property type="match status" value="1"/>
</dbReference>
<dbReference type="InterPro" id="IPR010593">
    <property type="entry name" value="DUF1159"/>
</dbReference>
<gene>
    <name evidence="1" type="ORF">DFR51_1233</name>
</gene>
<accession>A0ABX9T2X5</accession>
<name>A0ABX9T2X5_SPHMI</name>
<protein>
    <recommendedName>
        <fullName evidence="3">DUF721 domain-containing protein</fullName>
    </recommendedName>
</protein>
<dbReference type="InterPro" id="IPR007922">
    <property type="entry name" value="DciA-like"/>
</dbReference>
<dbReference type="EMBL" id="RBWX01000007">
    <property type="protein sequence ID" value="RKS91667.1"/>
    <property type="molecule type" value="Genomic_DNA"/>
</dbReference>
<evidence type="ECO:0008006" key="3">
    <source>
        <dbReference type="Google" id="ProtNLM"/>
    </source>
</evidence>
<keyword evidence="2" id="KW-1185">Reference proteome</keyword>
<evidence type="ECO:0000313" key="2">
    <source>
        <dbReference type="Proteomes" id="UP000276029"/>
    </source>
</evidence>
<proteinExistence type="predicted"/>
<evidence type="ECO:0000313" key="1">
    <source>
        <dbReference type="EMBL" id="RKS91667.1"/>
    </source>
</evidence>
<sequence>MRRFPWRAWRAYGMGFTMRKPGDRRGGSRSVAELVPLVGRKAFRRFGFVDSAVVARWPEIVGPDYARYSTPESLSFPHGKRSGGTLNLSATGSHALMIQHVAPQIIERVNRFFGYDAVARIAIRQGLAMERAPEGEAVNTPGEVPEDVAGSLKAIADDGLRQSLEDLARQMSGTKGLPIIR</sequence>